<dbReference type="EMBL" id="FNPX01000003">
    <property type="protein sequence ID" value="SDY81868.1"/>
    <property type="molecule type" value="Genomic_DNA"/>
</dbReference>
<evidence type="ECO:0000313" key="2">
    <source>
        <dbReference type="Proteomes" id="UP000198914"/>
    </source>
</evidence>
<organism evidence="1 2">
    <name type="scientific">Jannaschia faecimaris</name>
    <dbReference type="NCBI Taxonomy" id="1244108"/>
    <lineage>
        <taxon>Bacteria</taxon>
        <taxon>Pseudomonadati</taxon>
        <taxon>Pseudomonadota</taxon>
        <taxon>Alphaproteobacteria</taxon>
        <taxon>Rhodobacterales</taxon>
        <taxon>Roseobacteraceae</taxon>
        <taxon>Jannaschia</taxon>
    </lineage>
</organism>
<proteinExistence type="predicted"/>
<reference evidence="2" key="1">
    <citation type="submission" date="2016-10" db="EMBL/GenBank/DDBJ databases">
        <authorList>
            <person name="Varghese N."/>
            <person name="Submissions S."/>
        </authorList>
    </citation>
    <scope>NUCLEOTIDE SEQUENCE [LARGE SCALE GENOMIC DNA]</scope>
    <source>
        <strain evidence="2">DSM 100420</strain>
    </source>
</reference>
<name>A0A1H3MZB0_9RHOB</name>
<evidence type="ECO:0008006" key="3">
    <source>
        <dbReference type="Google" id="ProtNLM"/>
    </source>
</evidence>
<accession>A0A1H3MZB0</accession>
<evidence type="ECO:0000313" key="1">
    <source>
        <dbReference type="EMBL" id="SDY81868.1"/>
    </source>
</evidence>
<protein>
    <recommendedName>
        <fullName evidence="3">Metal binding domain of Ada</fullName>
    </recommendedName>
</protein>
<dbReference type="Proteomes" id="UP000198914">
    <property type="component" value="Unassembled WGS sequence"/>
</dbReference>
<dbReference type="AlphaFoldDB" id="A0A1H3MZB0"/>
<sequence>MTYPNRVQPDGTFLATPARGTLTGNRGVLHDGNGIGAARWRHRAWVCCELSYRGRWRPIMPSGRWTALFFLDEAVAMAAGHRPCGQCRRADYKLFSAAWMRALGTWPDPKAVDRSLHTSRARPGARLLRTHDAMGEALPDGTLFRHEGQDFLKWSGHAYRYSPDGYGVAVPVPNGRVWALTCPVMQAVLAAGYCPRRHPSLIAR</sequence>
<gene>
    <name evidence="1" type="ORF">SAMN05444004_103219</name>
</gene>
<keyword evidence="2" id="KW-1185">Reference proteome</keyword>
<dbReference type="STRING" id="1244108.SAMN05444004_103219"/>
<dbReference type="OrthoDB" id="894286at2"/>